<accession>A0A160U4L7</accession>
<dbReference type="SUPFAM" id="SSF47226">
    <property type="entry name" value="Histidine-containing phosphotransfer domain, HPT domain"/>
    <property type="match status" value="1"/>
</dbReference>
<dbReference type="Pfam" id="PF01627">
    <property type="entry name" value="Hpt"/>
    <property type="match status" value="1"/>
</dbReference>
<sequence>MAPVAPVGDAAVAASDAGHDPDELGDRAEAAVEDLSSRFDAWMQADLDRLKSAWGAAKTSGASHADYKLLETCAHNIRGVATSYGYPAVSRLCGSLCRLLSETEPGENSALINLHVEACMAAFGSIGRGDAAQSVANAVCDALEERVAVKTAKT</sequence>
<dbReference type="InterPro" id="IPR008207">
    <property type="entry name" value="Sig_transdc_His_kin_Hpt_dom"/>
</dbReference>
<dbReference type="InterPro" id="IPR036641">
    <property type="entry name" value="HPT_dom_sf"/>
</dbReference>
<evidence type="ECO:0000259" key="2">
    <source>
        <dbReference type="Pfam" id="PF01627"/>
    </source>
</evidence>
<feature type="domain" description="HPt" evidence="2">
    <location>
        <begin position="39"/>
        <end position="110"/>
    </location>
</feature>
<protein>
    <recommendedName>
        <fullName evidence="2">HPt domain-containing protein</fullName>
    </recommendedName>
</protein>
<feature type="region of interest" description="Disordered" evidence="1">
    <location>
        <begin position="1"/>
        <end position="22"/>
    </location>
</feature>
<dbReference type="GO" id="GO:0000160">
    <property type="term" value="P:phosphorelay signal transduction system"/>
    <property type="evidence" value="ECO:0007669"/>
    <property type="project" value="InterPro"/>
</dbReference>
<gene>
    <name evidence="3" type="ORF">MGWOODY_Hyp439</name>
</gene>
<organism evidence="3">
    <name type="scientific">hydrothermal vent metagenome</name>
    <dbReference type="NCBI Taxonomy" id="652676"/>
    <lineage>
        <taxon>unclassified sequences</taxon>
        <taxon>metagenomes</taxon>
        <taxon>ecological metagenomes</taxon>
    </lineage>
</organism>
<proteinExistence type="predicted"/>
<name>A0A160U4L7_9ZZZZ</name>
<evidence type="ECO:0000313" key="3">
    <source>
        <dbReference type="EMBL" id="CUS57954.1"/>
    </source>
</evidence>
<feature type="compositionally biased region" description="Low complexity" evidence="1">
    <location>
        <begin position="1"/>
        <end position="16"/>
    </location>
</feature>
<dbReference type="EMBL" id="CZQD01000053">
    <property type="protein sequence ID" value="CUS57954.1"/>
    <property type="molecule type" value="Genomic_DNA"/>
</dbReference>
<dbReference type="AlphaFoldDB" id="A0A160U4L7"/>
<reference evidence="3" key="1">
    <citation type="submission" date="2015-10" db="EMBL/GenBank/DDBJ databases">
        <authorList>
            <person name="Gilbert D.G."/>
        </authorList>
    </citation>
    <scope>NUCLEOTIDE SEQUENCE</scope>
</reference>
<evidence type="ECO:0000256" key="1">
    <source>
        <dbReference type="SAM" id="MobiDB-lite"/>
    </source>
</evidence>